<dbReference type="InterPro" id="IPR027705">
    <property type="entry name" value="Flotillin_fam"/>
</dbReference>
<dbReference type="RefSeq" id="WP_189001668.1">
    <property type="nucleotide sequence ID" value="NZ_BMOD01000003.1"/>
</dbReference>
<dbReference type="CDD" id="cd03399">
    <property type="entry name" value="SPFH_flotillin"/>
    <property type="match status" value="1"/>
</dbReference>
<keyword evidence="4" id="KW-0812">Transmembrane</keyword>
<dbReference type="PANTHER" id="PTHR13806">
    <property type="entry name" value="FLOTILLIN-RELATED"/>
    <property type="match status" value="1"/>
</dbReference>
<dbReference type="PANTHER" id="PTHR13806:SF46">
    <property type="entry name" value="FLOTILLIN-1-RELATED"/>
    <property type="match status" value="1"/>
</dbReference>
<protein>
    <recommendedName>
        <fullName evidence="5">Band 7 domain-containing protein</fullName>
    </recommendedName>
</protein>
<proteinExistence type="inferred from homology"/>
<evidence type="ECO:0000256" key="3">
    <source>
        <dbReference type="ARBA" id="ARBA00023136"/>
    </source>
</evidence>
<dbReference type="Proteomes" id="UP000632222">
    <property type="component" value="Unassembled WGS sequence"/>
</dbReference>
<sequence length="437" mass="47771">MDLTYATALMVIGVVVLASVILVSIIKNFVIVVPPNRVLVVSGRKTTQHDGDTVGYRVIRGGRAFRVPVLEQISWMDLGTIPLELTVQNAFSKGGIPLTVHAVANIKINAQEPFLSNAIERFLNTSLSQLTHITKDTLEGNLRGIIATLTPEEINEDRLRFAAALIEEAEHDMHKLGMQLDTLKIQNVSDDAGYLKSIGRKRTAEVLREARIAEAERNAEATQVEAGAQQRSQVSQAQAQQAIIEEQNKLRVRTAELNAIAVSKENEAAVAGERARVIAEQELEHQRIMTNQKRLEADVITPARAQREARLLEAQAAAAPIIEEGRARAEAFRLLIEVFAEGGVAGERAFILNMMPSLVKDVSDAVRDVKIDKLNVIDSGEGQGFNTVLNNLPRGILGFLQQMETTTGVDLLSALKTTMLTLPEKPLPEKPVQAAAD</sequence>
<dbReference type="InterPro" id="IPR001107">
    <property type="entry name" value="Band_7"/>
</dbReference>
<evidence type="ECO:0000313" key="7">
    <source>
        <dbReference type="Proteomes" id="UP000632222"/>
    </source>
</evidence>
<evidence type="ECO:0000313" key="6">
    <source>
        <dbReference type="EMBL" id="GGJ28756.1"/>
    </source>
</evidence>
<name>A0ABQ2CWW0_9DEIO</name>
<dbReference type="Pfam" id="PF01145">
    <property type="entry name" value="Band_7"/>
    <property type="match status" value="1"/>
</dbReference>
<evidence type="ECO:0000256" key="2">
    <source>
        <dbReference type="ARBA" id="ARBA00007161"/>
    </source>
</evidence>
<organism evidence="6 7">
    <name type="scientific">Deinococcus roseus</name>
    <dbReference type="NCBI Taxonomy" id="392414"/>
    <lineage>
        <taxon>Bacteria</taxon>
        <taxon>Thermotogati</taxon>
        <taxon>Deinococcota</taxon>
        <taxon>Deinococci</taxon>
        <taxon>Deinococcales</taxon>
        <taxon>Deinococcaceae</taxon>
        <taxon>Deinococcus</taxon>
    </lineage>
</organism>
<evidence type="ECO:0000256" key="1">
    <source>
        <dbReference type="ARBA" id="ARBA00004370"/>
    </source>
</evidence>
<keyword evidence="4" id="KW-1133">Transmembrane helix</keyword>
<dbReference type="SMART" id="SM00244">
    <property type="entry name" value="PHB"/>
    <property type="match status" value="1"/>
</dbReference>
<feature type="transmembrane region" description="Helical" evidence="4">
    <location>
        <begin position="6"/>
        <end position="26"/>
    </location>
</feature>
<dbReference type="EMBL" id="BMOD01000003">
    <property type="protein sequence ID" value="GGJ28756.1"/>
    <property type="molecule type" value="Genomic_DNA"/>
</dbReference>
<reference evidence="7" key="1">
    <citation type="journal article" date="2019" name="Int. J. Syst. Evol. Microbiol.">
        <title>The Global Catalogue of Microorganisms (GCM) 10K type strain sequencing project: providing services to taxonomists for standard genome sequencing and annotation.</title>
        <authorList>
            <consortium name="The Broad Institute Genomics Platform"/>
            <consortium name="The Broad Institute Genome Sequencing Center for Infectious Disease"/>
            <person name="Wu L."/>
            <person name="Ma J."/>
        </authorList>
    </citation>
    <scope>NUCLEOTIDE SEQUENCE [LARGE SCALE GENOMIC DNA]</scope>
    <source>
        <strain evidence="7">JCM 14370</strain>
    </source>
</reference>
<evidence type="ECO:0000259" key="5">
    <source>
        <dbReference type="SMART" id="SM00244"/>
    </source>
</evidence>
<dbReference type="Gene3D" id="3.30.479.30">
    <property type="entry name" value="Band 7 domain"/>
    <property type="match status" value="1"/>
</dbReference>
<dbReference type="SUPFAM" id="SSF117892">
    <property type="entry name" value="Band 7/SPFH domain"/>
    <property type="match status" value="1"/>
</dbReference>
<gene>
    <name evidence="6" type="ORF">GCM10008938_13540</name>
</gene>
<feature type="domain" description="Band 7" evidence="5">
    <location>
        <begin position="28"/>
        <end position="202"/>
    </location>
</feature>
<comment type="caution">
    <text evidence="6">The sequence shown here is derived from an EMBL/GenBank/DDBJ whole genome shotgun (WGS) entry which is preliminary data.</text>
</comment>
<keyword evidence="7" id="KW-1185">Reference proteome</keyword>
<accession>A0ABQ2CWW0</accession>
<keyword evidence="3 4" id="KW-0472">Membrane</keyword>
<dbReference type="InterPro" id="IPR036013">
    <property type="entry name" value="Band_7/SPFH_dom_sf"/>
</dbReference>
<comment type="similarity">
    <text evidence="2">Belongs to the band 7/mec-2 family. Flotillin subfamily.</text>
</comment>
<evidence type="ECO:0000256" key="4">
    <source>
        <dbReference type="SAM" id="Phobius"/>
    </source>
</evidence>
<comment type="subcellular location">
    <subcellularLocation>
        <location evidence="1">Membrane</location>
    </subcellularLocation>
</comment>